<reference evidence="1 2" key="1">
    <citation type="submission" date="2019-04" db="EMBL/GenBank/DDBJ databases">
        <title>Microbes associate with the intestines of laboratory mice.</title>
        <authorList>
            <person name="Navarre W."/>
            <person name="Wong E."/>
            <person name="Huang K.C."/>
            <person name="Tropini C."/>
            <person name="Ng K."/>
            <person name="Yu B."/>
        </authorList>
    </citation>
    <scope>NUCLEOTIDE SEQUENCE [LARGE SCALE GENOMIC DNA]</scope>
    <source>
        <strain evidence="1 2">NM83_B4-11</strain>
    </source>
</reference>
<keyword evidence="2" id="KW-1185">Reference proteome</keyword>
<organism evidence="1 2">
    <name type="scientific">Sphingomonas olei</name>
    <dbReference type="NCBI Taxonomy" id="1886787"/>
    <lineage>
        <taxon>Bacteria</taxon>
        <taxon>Pseudomonadati</taxon>
        <taxon>Pseudomonadota</taxon>
        <taxon>Alphaproteobacteria</taxon>
        <taxon>Sphingomonadales</taxon>
        <taxon>Sphingomonadaceae</taxon>
        <taxon>Sphingomonas</taxon>
    </lineage>
</organism>
<name>A0ABY2QKG2_9SPHN</name>
<gene>
    <name evidence="1" type="ORF">E5988_02740</name>
</gene>
<evidence type="ECO:0000313" key="2">
    <source>
        <dbReference type="Proteomes" id="UP000308038"/>
    </source>
</evidence>
<accession>A0ABY2QKG2</accession>
<sequence length="69" mass="7882">MSSLYLADRQLVSDAAALIHRFGTYAADEAARRADRSRTVGNVIHFCRWRQVERLVRVLATDQRLGTLH</sequence>
<evidence type="ECO:0000313" key="1">
    <source>
        <dbReference type="EMBL" id="THG41458.1"/>
    </source>
</evidence>
<protein>
    <submittedName>
        <fullName evidence="1">Uncharacterized protein</fullName>
    </submittedName>
</protein>
<comment type="caution">
    <text evidence="1">The sequence shown here is derived from an EMBL/GenBank/DDBJ whole genome shotgun (WGS) entry which is preliminary data.</text>
</comment>
<proteinExistence type="predicted"/>
<dbReference type="EMBL" id="SSTI01000002">
    <property type="protein sequence ID" value="THG41458.1"/>
    <property type="molecule type" value="Genomic_DNA"/>
</dbReference>
<dbReference type="Proteomes" id="UP000308038">
    <property type="component" value="Unassembled WGS sequence"/>
</dbReference>